<reference evidence="13 14" key="1">
    <citation type="submission" date="2016-01" db="EMBL/GenBank/DDBJ databases">
        <authorList>
            <person name="Oliw E.H."/>
        </authorList>
    </citation>
    <scope>NUCLEOTIDE SEQUENCE [LARGE SCALE GENOMIC DNA]</scope>
    <source>
        <strain evidence="13 14">CMW7756A</strain>
    </source>
</reference>
<evidence type="ECO:0000256" key="8">
    <source>
        <dbReference type="ARBA" id="ARBA00022898"/>
    </source>
</evidence>
<evidence type="ECO:0000256" key="5">
    <source>
        <dbReference type="ARBA" id="ARBA00009320"/>
    </source>
</evidence>
<dbReference type="GO" id="GO:0052654">
    <property type="term" value="F:L-leucine-2-oxoglutarate transaminase activity"/>
    <property type="evidence" value="ECO:0007669"/>
    <property type="project" value="RHEA"/>
</dbReference>
<dbReference type="GO" id="GO:0009097">
    <property type="term" value="P:isoleucine biosynthetic process"/>
    <property type="evidence" value="ECO:0007669"/>
    <property type="project" value="UniProtKB-UniPathway"/>
</dbReference>
<dbReference type="AlphaFoldDB" id="A0A133PSV0"/>
<dbReference type="InterPro" id="IPR005785">
    <property type="entry name" value="B_amino_transI"/>
</dbReference>
<comment type="catalytic activity">
    <reaction evidence="10 12">
        <text>L-isoleucine + 2-oxoglutarate = (S)-3-methyl-2-oxopentanoate + L-glutamate</text>
        <dbReference type="Rhea" id="RHEA:24801"/>
        <dbReference type="ChEBI" id="CHEBI:16810"/>
        <dbReference type="ChEBI" id="CHEBI:29985"/>
        <dbReference type="ChEBI" id="CHEBI:35146"/>
        <dbReference type="ChEBI" id="CHEBI:58045"/>
        <dbReference type="EC" id="2.6.1.42"/>
    </reaction>
</comment>
<keyword evidence="7 12" id="KW-0808">Transferase</keyword>
<comment type="caution">
    <text evidence="13">The sequence shown here is derived from an EMBL/GenBank/DDBJ whole genome shotgun (WGS) entry which is preliminary data.</text>
</comment>
<evidence type="ECO:0000256" key="6">
    <source>
        <dbReference type="ARBA" id="ARBA00022576"/>
    </source>
</evidence>
<gene>
    <name evidence="12" type="primary">ilvE</name>
    <name evidence="13" type="ORF">HMPREF3229_00020</name>
</gene>
<dbReference type="GO" id="GO:0009099">
    <property type="term" value="P:L-valine biosynthetic process"/>
    <property type="evidence" value="ECO:0007669"/>
    <property type="project" value="UniProtKB-UniPathway"/>
</dbReference>
<dbReference type="Gene3D" id="3.30.470.10">
    <property type="match status" value="1"/>
</dbReference>
<comment type="catalytic activity">
    <reaction evidence="9 12">
        <text>L-valine + 2-oxoglutarate = 3-methyl-2-oxobutanoate + L-glutamate</text>
        <dbReference type="Rhea" id="RHEA:24813"/>
        <dbReference type="ChEBI" id="CHEBI:11851"/>
        <dbReference type="ChEBI" id="CHEBI:16810"/>
        <dbReference type="ChEBI" id="CHEBI:29985"/>
        <dbReference type="ChEBI" id="CHEBI:57762"/>
        <dbReference type="EC" id="2.6.1.42"/>
    </reaction>
</comment>
<evidence type="ECO:0000256" key="9">
    <source>
        <dbReference type="ARBA" id="ARBA00048212"/>
    </source>
</evidence>
<dbReference type="UniPathway" id="UPA00047">
    <property type="reaction ID" value="UER00058"/>
</dbReference>
<dbReference type="RefSeq" id="WP_060799305.1">
    <property type="nucleotide sequence ID" value="NZ_KQ957084.1"/>
</dbReference>
<dbReference type="Pfam" id="PF01063">
    <property type="entry name" value="Aminotran_4"/>
    <property type="match status" value="1"/>
</dbReference>
<evidence type="ECO:0000256" key="7">
    <source>
        <dbReference type="ARBA" id="ARBA00022679"/>
    </source>
</evidence>
<comment type="cofactor">
    <cofactor evidence="1 12">
        <name>pyridoxal 5'-phosphate</name>
        <dbReference type="ChEBI" id="CHEBI:597326"/>
    </cofactor>
</comment>
<dbReference type="UniPathway" id="UPA00048">
    <property type="reaction ID" value="UER00073"/>
</dbReference>
<evidence type="ECO:0000256" key="11">
    <source>
        <dbReference type="ARBA" id="ARBA00049229"/>
    </source>
</evidence>
<evidence type="ECO:0000313" key="14">
    <source>
        <dbReference type="Proteomes" id="UP000070174"/>
    </source>
</evidence>
<comment type="pathway">
    <text evidence="2 12">Amino-acid biosynthesis; L-isoleucine biosynthesis; L-isoleucine from 2-oxobutanoate: step 4/4.</text>
</comment>
<dbReference type="GO" id="GO:0009098">
    <property type="term" value="P:L-leucine biosynthetic process"/>
    <property type="evidence" value="ECO:0007669"/>
    <property type="project" value="UniProtKB-UniPathway"/>
</dbReference>
<dbReference type="Proteomes" id="UP000070174">
    <property type="component" value="Unassembled WGS sequence"/>
</dbReference>
<dbReference type="InterPro" id="IPR043131">
    <property type="entry name" value="BCAT-like_N"/>
</dbReference>
<dbReference type="PANTHER" id="PTHR42743">
    <property type="entry name" value="AMINO-ACID AMINOTRANSFERASE"/>
    <property type="match status" value="1"/>
</dbReference>
<comment type="similarity">
    <text evidence="5 12">Belongs to the class-IV pyridoxal-phosphate-dependent aminotransferase family.</text>
</comment>
<keyword evidence="12" id="KW-0028">Amino-acid biosynthesis</keyword>
<dbReference type="InterPro" id="IPR001544">
    <property type="entry name" value="Aminotrans_IV"/>
</dbReference>
<dbReference type="PATRIC" id="fig|54005.3.peg.20"/>
<protein>
    <recommendedName>
        <fullName evidence="12">Branched-chain-amino-acid aminotransferase</fullName>
        <shortName evidence="12">BCAT</shortName>
        <ecNumber evidence="12">2.6.1.42</ecNumber>
    </recommendedName>
</protein>
<dbReference type="SUPFAM" id="SSF56752">
    <property type="entry name" value="D-aminoacid aminotransferase-like PLP-dependent enzymes"/>
    <property type="match status" value="1"/>
</dbReference>
<dbReference type="EMBL" id="LRQE01000001">
    <property type="protein sequence ID" value="KXA31891.1"/>
    <property type="molecule type" value="Genomic_DNA"/>
</dbReference>
<evidence type="ECO:0000256" key="4">
    <source>
        <dbReference type="ARBA" id="ARBA00005072"/>
    </source>
</evidence>
<comment type="pathway">
    <text evidence="3 12">Amino-acid biosynthesis; L-valine biosynthesis; L-valine from pyruvate: step 4/4.</text>
</comment>
<evidence type="ECO:0000256" key="1">
    <source>
        <dbReference type="ARBA" id="ARBA00001933"/>
    </source>
</evidence>
<dbReference type="InterPro" id="IPR050571">
    <property type="entry name" value="Class-IV_PLP-Dep_Aminotrnsfr"/>
</dbReference>
<dbReference type="NCBIfam" id="NF005146">
    <property type="entry name" value="PRK06606.1"/>
    <property type="match status" value="1"/>
</dbReference>
<keyword evidence="8 12" id="KW-0663">Pyridoxal phosphate</keyword>
<accession>A0A133PSV0</accession>
<dbReference type="UniPathway" id="UPA00049">
    <property type="reaction ID" value="UER00062"/>
</dbReference>
<dbReference type="FunFam" id="3.20.10.10:FF:000002">
    <property type="entry name" value="D-alanine aminotransferase"/>
    <property type="match status" value="1"/>
</dbReference>
<dbReference type="NCBIfam" id="TIGR01122">
    <property type="entry name" value="ilvE_I"/>
    <property type="match status" value="1"/>
</dbReference>
<proteinExistence type="inferred from homology"/>
<comment type="catalytic activity">
    <reaction evidence="11 12">
        <text>L-leucine + 2-oxoglutarate = 4-methyl-2-oxopentanoate + L-glutamate</text>
        <dbReference type="Rhea" id="RHEA:18321"/>
        <dbReference type="ChEBI" id="CHEBI:16810"/>
        <dbReference type="ChEBI" id="CHEBI:17865"/>
        <dbReference type="ChEBI" id="CHEBI:29985"/>
        <dbReference type="ChEBI" id="CHEBI:57427"/>
        <dbReference type="EC" id="2.6.1.42"/>
    </reaction>
</comment>
<comment type="pathway">
    <text evidence="4 12">Amino-acid biosynthesis; L-leucine biosynthesis; L-leucine from 3-methyl-2-oxobutanoate: step 4/4.</text>
</comment>
<evidence type="ECO:0000256" key="3">
    <source>
        <dbReference type="ARBA" id="ARBA00004931"/>
    </source>
</evidence>
<keyword evidence="6 12" id="KW-0032">Aminotransferase</keyword>
<dbReference type="InterPro" id="IPR043132">
    <property type="entry name" value="BCAT-like_C"/>
</dbReference>
<dbReference type="InterPro" id="IPR036038">
    <property type="entry name" value="Aminotransferase-like"/>
</dbReference>
<dbReference type="EC" id="2.6.1.42" evidence="12"/>
<dbReference type="Gene3D" id="3.20.10.10">
    <property type="entry name" value="D-amino Acid Aminotransferase, subunit A, domain 2"/>
    <property type="match status" value="1"/>
</dbReference>
<evidence type="ECO:0000313" key="13">
    <source>
        <dbReference type="EMBL" id="KXA31891.1"/>
    </source>
</evidence>
<organism evidence="13">
    <name type="scientific">Peptoniphilus harei</name>
    <dbReference type="NCBI Taxonomy" id="54005"/>
    <lineage>
        <taxon>Bacteria</taxon>
        <taxon>Bacillati</taxon>
        <taxon>Bacillota</taxon>
        <taxon>Tissierellia</taxon>
        <taxon>Tissierellales</taxon>
        <taxon>Peptoniphilaceae</taxon>
        <taxon>Peptoniphilus</taxon>
    </lineage>
</organism>
<comment type="function">
    <text evidence="12">Acts on leucine, isoleucine and valine.</text>
</comment>
<evidence type="ECO:0000256" key="12">
    <source>
        <dbReference type="RuleBase" id="RU364094"/>
    </source>
</evidence>
<evidence type="ECO:0000256" key="2">
    <source>
        <dbReference type="ARBA" id="ARBA00004824"/>
    </source>
</evidence>
<sequence length="307" mass="34711">MNQSYVFYNGEIVEEEKVSISIRSKVVNYGLGVFEGIRAYWNEEDEQLYAFKLVEHYERFLQSAKVANLKVGYTAEELADYTIELLRKNGFRETTYIRPIAYKDGKTVGISLHGHEDDCVVIYLQPMGKYIDREAFKVKVSSWVRIADNMLPPRTKATAGYLNSALASFEATKNGYDEAVLLNRNGFVCEGPGENIFLYKKGKLMTPPASDDILEGITRDLVMKLAKEELGIECVEKSVARTELYNADEVFFSGTAMEVAPVVEVDDIKVSDGKPGKVCLELKKLFADLTHGRNPKYMDSLRPVYEK</sequence>
<name>A0A133PSV0_9FIRM</name>
<dbReference type="GO" id="GO:0052655">
    <property type="term" value="F:L-valine-2-oxoglutarate transaminase activity"/>
    <property type="evidence" value="ECO:0007669"/>
    <property type="project" value="RHEA"/>
</dbReference>
<dbReference type="GO" id="GO:0052656">
    <property type="term" value="F:L-isoleucine-2-oxoglutarate transaminase activity"/>
    <property type="evidence" value="ECO:0007669"/>
    <property type="project" value="RHEA"/>
</dbReference>
<dbReference type="PANTHER" id="PTHR42743:SF4">
    <property type="entry name" value="BRANCHED-CHAIN-AMINO-ACID AMINOTRANSFERASE-RELATED"/>
    <property type="match status" value="1"/>
</dbReference>
<evidence type="ECO:0000256" key="10">
    <source>
        <dbReference type="ARBA" id="ARBA00048798"/>
    </source>
</evidence>
<keyword evidence="12" id="KW-0100">Branched-chain amino acid biosynthesis</keyword>